<organism evidence="5 6">
    <name type="scientific">Porites lobata</name>
    <dbReference type="NCBI Taxonomy" id="104759"/>
    <lineage>
        <taxon>Eukaryota</taxon>
        <taxon>Metazoa</taxon>
        <taxon>Cnidaria</taxon>
        <taxon>Anthozoa</taxon>
        <taxon>Hexacorallia</taxon>
        <taxon>Scleractinia</taxon>
        <taxon>Fungiina</taxon>
        <taxon>Poritidae</taxon>
        <taxon>Porites</taxon>
    </lineage>
</organism>
<dbReference type="SMART" id="SM00408">
    <property type="entry name" value="IGc2"/>
    <property type="match status" value="1"/>
</dbReference>
<proteinExistence type="predicted"/>
<dbReference type="PROSITE" id="PS50835">
    <property type="entry name" value="IG_LIKE"/>
    <property type="match status" value="1"/>
</dbReference>
<reference evidence="5 6" key="1">
    <citation type="submission" date="2022-05" db="EMBL/GenBank/DDBJ databases">
        <authorList>
            <consortium name="Genoscope - CEA"/>
            <person name="William W."/>
        </authorList>
    </citation>
    <scope>NUCLEOTIDE SEQUENCE [LARGE SCALE GENOMIC DNA]</scope>
</reference>
<evidence type="ECO:0000259" key="4">
    <source>
        <dbReference type="PROSITE" id="PS50835"/>
    </source>
</evidence>
<dbReference type="Proteomes" id="UP001159405">
    <property type="component" value="Unassembled WGS sequence"/>
</dbReference>
<dbReference type="SUPFAM" id="SSF63825">
    <property type="entry name" value="YWTD domain"/>
    <property type="match status" value="1"/>
</dbReference>
<feature type="region of interest" description="Disordered" evidence="2">
    <location>
        <begin position="633"/>
        <end position="659"/>
    </location>
</feature>
<dbReference type="InterPro" id="IPR036179">
    <property type="entry name" value="Ig-like_dom_sf"/>
</dbReference>
<dbReference type="InterPro" id="IPR011042">
    <property type="entry name" value="6-blade_b-propeller_TolB-like"/>
</dbReference>
<dbReference type="PANTHER" id="PTHR46513:SF13">
    <property type="entry name" value="EGF-LIKE DOMAIN-CONTAINING PROTEIN"/>
    <property type="match status" value="1"/>
</dbReference>
<name>A0ABN8PMP1_9CNID</name>
<dbReference type="PANTHER" id="PTHR46513">
    <property type="entry name" value="VITELLOGENIN RECEPTOR-LIKE PROTEIN-RELATED-RELATED"/>
    <property type="match status" value="1"/>
</dbReference>
<keyword evidence="3" id="KW-0472">Membrane</keyword>
<dbReference type="InterPro" id="IPR007110">
    <property type="entry name" value="Ig-like_dom"/>
</dbReference>
<evidence type="ECO:0000313" key="5">
    <source>
        <dbReference type="EMBL" id="CAH3144351.1"/>
    </source>
</evidence>
<dbReference type="PROSITE" id="PS51120">
    <property type="entry name" value="LDLRB"/>
    <property type="match status" value="2"/>
</dbReference>
<dbReference type="Pfam" id="PF00058">
    <property type="entry name" value="Ldl_recept_b"/>
    <property type="match status" value="1"/>
</dbReference>
<evidence type="ECO:0000313" key="6">
    <source>
        <dbReference type="Proteomes" id="UP001159405"/>
    </source>
</evidence>
<sequence>MLSVLHTPSKCTVPFESINLLMNDTSHAKRGLYLCVAVSLVLTIAPLVAQQGEPTLKKNAKPPPTLLQAPRYSRYFLSRDQTVKLTWEAAHVCKIQITCNGEKFDVGDGRVCGKTCQGCKTRRKTRRISWFDFPKGNKTIKCQAKFWGINSTKAEEITLRKAFLHRKFGNVTLRHVVHANAAVILRCQPPVGSPPPNITWYKNGEPLIFCCGRHLRASGKKLVIKGVSTNDSGDYQCVAENMAARRQGPMITLEVLGDPYSPMLIVGAEDEIVIFGLKNSSRGRRFQAKNIASLDFDSDKRHIYWSNRRGINELFLDTGVSEVFPFHLDRLNPAPSPNSLALDWINQKIYWTDGKDLYLGDLHNGRRVLLTEGGLDTPKAIVVSPSDGFVYWTVWGQTSKIMRARLDGTEETVLISKGIPFPTALALDESKKRLFWAGTDKRKYAIIEFVSLDGLNRNVTFYRKGYHPYSLDIYEDFVYWADWGKKAILRISSNGDREEMVITGLKKPVGLKLFHMRTLDGKQENSCDQNNGDCGYLCVNLPFRKRSKCMCPKDMNLQGDGKTCKRSQIIPQDGQSKKNEPLSPTELTVIIVAVVLLLVVLVYILKKILSRVRQEQEGLPPAPPVGILNVEEDMEEEHTTERTELQANSRSADTSSVADQQLSCNAEPLEACVARENPSVRVQTVVYNSYHNTVNMTQMNTTNNTCNAVELRQSGGVAVVGDKAEINYHRSP</sequence>
<keyword evidence="6" id="KW-1185">Reference proteome</keyword>
<keyword evidence="3" id="KW-1133">Transmembrane helix</keyword>
<dbReference type="EMBL" id="CALNXK010000073">
    <property type="protein sequence ID" value="CAH3144351.1"/>
    <property type="molecule type" value="Genomic_DNA"/>
</dbReference>
<comment type="caution">
    <text evidence="5">The sequence shown here is derived from an EMBL/GenBank/DDBJ whole genome shotgun (WGS) entry which is preliminary data.</text>
</comment>
<feature type="repeat" description="LDL-receptor class B" evidence="1">
    <location>
        <begin position="476"/>
        <end position="517"/>
    </location>
</feature>
<dbReference type="Gene3D" id="2.120.10.30">
    <property type="entry name" value="TolB, C-terminal domain"/>
    <property type="match status" value="1"/>
</dbReference>
<dbReference type="InterPro" id="IPR050778">
    <property type="entry name" value="Cueball_EGF_LRP_Nidogen"/>
</dbReference>
<dbReference type="SMART" id="SM00135">
    <property type="entry name" value="LY"/>
    <property type="match status" value="4"/>
</dbReference>
<dbReference type="InterPro" id="IPR000033">
    <property type="entry name" value="LDLR_classB_rpt"/>
</dbReference>
<dbReference type="SUPFAM" id="SSF48726">
    <property type="entry name" value="Immunoglobulin"/>
    <property type="match status" value="1"/>
</dbReference>
<dbReference type="InterPro" id="IPR003598">
    <property type="entry name" value="Ig_sub2"/>
</dbReference>
<dbReference type="SMART" id="SM00409">
    <property type="entry name" value="IG"/>
    <property type="match status" value="1"/>
</dbReference>
<feature type="repeat" description="LDL-receptor class B" evidence="1">
    <location>
        <begin position="388"/>
        <end position="431"/>
    </location>
</feature>
<dbReference type="InterPro" id="IPR003599">
    <property type="entry name" value="Ig_sub"/>
</dbReference>
<feature type="transmembrane region" description="Helical" evidence="3">
    <location>
        <begin position="587"/>
        <end position="605"/>
    </location>
</feature>
<gene>
    <name evidence="5" type="ORF">PLOB_00043925</name>
</gene>
<evidence type="ECO:0000256" key="2">
    <source>
        <dbReference type="SAM" id="MobiDB-lite"/>
    </source>
</evidence>
<evidence type="ECO:0000256" key="3">
    <source>
        <dbReference type="SAM" id="Phobius"/>
    </source>
</evidence>
<dbReference type="InterPro" id="IPR013783">
    <property type="entry name" value="Ig-like_fold"/>
</dbReference>
<feature type="compositionally biased region" description="Polar residues" evidence="2">
    <location>
        <begin position="645"/>
        <end position="659"/>
    </location>
</feature>
<dbReference type="SUPFAM" id="SSF57196">
    <property type="entry name" value="EGF/Laminin"/>
    <property type="match status" value="1"/>
</dbReference>
<feature type="region of interest" description="Disordered" evidence="2">
    <location>
        <begin position="561"/>
        <end position="581"/>
    </location>
</feature>
<evidence type="ECO:0000256" key="1">
    <source>
        <dbReference type="PROSITE-ProRule" id="PRU00461"/>
    </source>
</evidence>
<accession>A0ABN8PMP1</accession>
<dbReference type="Pfam" id="PF13927">
    <property type="entry name" value="Ig_3"/>
    <property type="match status" value="1"/>
</dbReference>
<protein>
    <recommendedName>
        <fullName evidence="4">Ig-like domain-containing protein</fullName>
    </recommendedName>
</protein>
<keyword evidence="3" id="KW-0812">Transmembrane</keyword>
<dbReference type="Gene3D" id="2.60.40.10">
    <property type="entry name" value="Immunoglobulins"/>
    <property type="match status" value="1"/>
</dbReference>
<feature type="domain" description="Ig-like" evidence="4">
    <location>
        <begin position="180"/>
        <end position="252"/>
    </location>
</feature>